<feature type="domain" description="Methylamine utilisation protein MauE" evidence="9">
    <location>
        <begin position="9"/>
        <end position="133"/>
    </location>
</feature>
<feature type="transmembrane region" description="Helical" evidence="8">
    <location>
        <begin position="145"/>
        <end position="167"/>
    </location>
</feature>
<dbReference type="Pfam" id="PF07291">
    <property type="entry name" value="MauE"/>
    <property type="match status" value="1"/>
</dbReference>
<dbReference type="Proteomes" id="UP000675920">
    <property type="component" value="Unplaced"/>
</dbReference>
<reference evidence="11" key="1">
    <citation type="journal article" date="1997" name="Antonie Van Leeuwenhoek">
        <title>MauE and MauD proteins are essential in methylamine metabolism of Paracoccus denitrificans.</title>
        <authorList>
            <person name="van der Palen C.J."/>
            <person name="Reijnders W.N."/>
            <person name="de Vries S."/>
            <person name="Duine J.A."/>
            <person name="van Spanning R.J."/>
        </authorList>
    </citation>
    <scope>NUCLEOTIDE SEQUENCE</scope>
</reference>
<proteinExistence type="predicted"/>
<keyword evidence="6 8" id="KW-1133">Transmembrane helix</keyword>
<evidence type="ECO:0000256" key="3">
    <source>
        <dbReference type="ARBA" id="ARBA00004856"/>
    </source>
</evidence>
<evidence type="ECO:0000256" key="6">
    <source>
        <dbReference type="ARBA" id="ARBA00022989"/>
    </source>
</evidence>
<comment type="subcellular location">
    <subcellularLocation>
        <location evidence="2">Membrane</location>
        <topology evidence="2">Multi-pass membrane protein</topology>
    </subcellularLocation>
</comment>
<comment type="function">
    <text evidence="1">May be specifically involved in the processing, transport, and/or maturation of the MADH beta-subunit.</text>
</comment>
<evidence type="ECO:0000256" key="2">
    <source>
        <dbReference type="ARBA" id="ARBA00004141"/>
    </source>
</evidence>
<keyword evidence="5 8" id="KW-0812">Transmembrane</keyword>
<accession>A0A8B6X8Q0</accession>
<feature type="transmembrane region" description="Helical" evidence="8">
    <location>
        <begin position="75"/>
        <end position="96"/>
    </location>
</feature>
<comment type="pathway">
    <text evidence="3">One-carbon metabolism; methylamine degradation.</text>
</comment>
<keyword evidence="10" id="KW-1185">Reference proteome</keyword>
<feature type="transmembrane region" description="Helical" evidence="8">
    <location>
        <begin position="117"/>
        <end position="133"/>
    </location>
</feature>
<dbReference type="OrthoDB" id="4462029at2"/>
<evidence type="ECO:0000256" key="8">
    <source>
        <dbReference type="SAM" id="Phobius"/>
    </source>
</evidence>
<evidence type="ECO:0000256" key="1">
    <source>
        <dbReference type="ARBA" id="ARBA00003475"/>
    </source>
</evidence>
<reference evidence="11" key="2">
    <citation type="submission" date="2025-08" db="UniProtKB">
        <authorList>
            <consortium name="RefSeq"/>
        </authorList>
    </citation>
    <scope>IDENTIFICATION</scope>
</reference>
<dbReference type="AlphaFoldDB" id="A0A8B6X8Q0"/>
<keyword evidence="7 8" id="KW-0472">Membrane</keyword>
<sequence length="183" mass="18632">MNAAFTDLAALAGTVFLILLFTRAAWHKTVEFDRFTGYVADYRVLPAVLARPAAAAATGAEALTVGALVVPGTSAAGATGAAALLLLYGAAMAVNLKRGRRHINCGCGGARLPVSRGLVARNAALAGLALLLARATPGAFSTTEAALAIAGGLLCWLVYELAAYSLANWQKLAPPDGAADFPH</sequence>
<evidence type="ECO:0000256" key="4">
    <source>
        <dbReference type="ARBA" id="ARBA00019078"/>
    </source>
</evidence>
<organism evidence="10 11">
    <name type="scientific">Derxia gummosa DSM 723</name>
    <dbReference type="NCBI Taxonomy" id="1121388"/>
    <lineage>
        <taxon>Bacteria</taxon>
        <taxon>Pseudomonadati</taxon>
        <taxon>Pseudomonadota</taxon>
        <taxon>Betaproteobacteria</taxon>
        <taxon>Burkholderiales</taxon>
        <taxon>Alcaligenaceae</taxon>
        <taxon>Derxia</taxon>
    </lineage>
</organism>
<dbReference type="GO" id="GO:0016020">
    <property type="term" value="C:membrane"/>
    <property type="evidence" value="ECO:0007669"/>
    <property type="project" value="UniProtKB-SubCell"/>
</dbReference>
<evidence type="ECO:0000313" key="10">
    <source>
        <dbReference type="Proteomes" id="UP000675920"/>
    </source>
</evidence>
<name>A0A8B6X8Q0_9BURK</name>
<evidence type="ECO:0000256" key="7">
    <source>
        <dbReference type="ARBA" id="ARBA00023136"/>
    </source>
</evidence>
<evidence type="ECO:0000256" key="5">
    <source>
        <dbReference type="ARBA" id="ARBA00022692"/>
    </source>
</evidence>
<protein>
    <recommendedName>
        <fullName evidence="4">Methylamine utilization protein MauE</fullName>
    </recommendedName>
</protein>
<evidence type="ECO:0000259" key="9">
    <source>
        <dbReference type="Pfam" id="PF07291"/>
    </source>
</evidence>
<dbReference type="InterPro" id="IPR009908">
    <property type="entry name" value="Methylamine_util_MauE"/>
</dbReference>
<evidence type="ECO:0000313" key="11">
    <source>
        <dbReference type="RefSeq" id="WP_051377918.1"/>
    </source>
</evidence>
<dbReference type="RefSeq" id="WP_051377918.1">
    <property type="nucleotide sequence ID" value="NZ_AXWS01000007.1"/>
</dbReference>
<dbReference type="GO" id="GO:0030416">
    <property type="term" value="P:methylamine metabolic process"/>
    <property type="evidence" value="ECO:0007669"/>
    <property type="project" value="InterPro"/>
</dbReference>
<dbReference type="UniPathway" id="UPA00895"/>